<evidence type="ECO:0000256" key="1">
    <source>
        <dbReference type="ARBA" id="ARBA00022450"/>
    </source>
</evidence>
<dbReference type="InterPro" id="IPR009081">
    <property type="entry name" value="PP-bd_ACP"/>
</dbReference>
<keyword evidence="2" id="KW-0597">Phosphoprotein</keyword>
<comment type="caution">
    <text evidence="4">The sequence shown here is derived from an EMBL/GenBank/DDBJ whole genome shotgun (WGS) entry which is preliminary data.</text>
</comment>
<dbReference type="SUPFAM" id="SSF47336">
    <property type="entry name" value="ACP-like"/>
    <property type="match status" value="1"/>
</dbReference>
<dbReference type="PROSITE" id="PS00012">
    <property type="entry name" value="PHOSPHOPANTETHEINE"/>
    <property type="match status" value="1"/>
</dbReference>
<dbReference type="Pfam" id="PF00550">
    <property type="entry name" value="PP-binding"/>
    <property type="match status" value="1"/>
</dbReference>
<sequence>MWDETFETTLRGFLPFLGEDEELTPDTPLRDVGLDSLGTVELLAALERAYDVHFQDDALSLETFRTPAVLWAALSALIHQAA</sequence>
<organism evidence="4 5">
    <name type="scientific">Streptomyces filamentosus</name>
    <name type="common">Streptomyces roseosporus</name>
    <dbReference type="NCBI Taxonomy" id="67294"/>
    <lineage>
        <taxon>Bacteria</taxon>
        <taxon>Bacillati</taxon>
        <taxon>Actinomycetota</taxon>
        <taxon>Actinomycetes</taxon>
        <taxon>Kitasatosporales</taxon>
        <taxon>Streptomycetaceae</taxon>
        <taxon>Streptomyces</taxon>
    </lineage>
</organism>
<evidence type="ECO:0000256" key="2">
    <source>
        <dbReference type="ARBA" id="ARBA00022553"/>
    </source>
</evidence>
<dbReference type="GeneID" id="95663324"/>
<dbReference type="Gene3D" id="1.10.1200.10">
    <property type="entry name" value="ACP-like"/>
    <property type="match status" value="1"/>
</dbReference>
<protein>
    <recommendedName>
        <fullName evidence="3">Carrier domain-containing protein</fullName>
    </recommendedName>
</protein>
<dbReference type="AlphaFoldDB" id="A0A919BC81"/>
<reference evidence="4" key="2">
    <citation type="submission" date="2020-09" db="EMBL/GenBank/DDBJ databases">
        <authorList>
            <person name="Sun Q."/>
            <person name="Ohkuma M."/>
        </authorList>
    </citation>
    <scope>NUCLEOTIDE SEQUENCE</scope>
    <source>
        <strain evidence="4">JCM 4122</strain>
    </source>
</reference>
<dbReference type="Proteomes" id="UP000632849">
    <property type="component" value="Unassembled WGS sequence"/>
</dbReference>
<evidence type="ECO:0000313" key="5">
    <source>
        <dbReference type="Proteomes" id="UP000632849"/>
    </source>
</evidence>
<proteinExistence type="predicted"/>
<feature type="domain" description="Carrier" evidence="3">
    <location>
        <begin position="1"/>
        <end position="78"/>
    </location>
</feature>
<dbReference type="EMBL" id="BNBE01000001">
    <property type="protein sequence ID" value="GHF79057.1"/>
    <property type="molecule type" value="Genomic_DNA"/>
</dbReference>
<reference evidence="4" key="1">
    <citation type="journal article" date="2014" name="Int. J. Syst. Evol. Microbiol.">
        <title>Complete genome sequence of Corynebacterium casei LMG S-19264T (=DSM 44701T), isolated from a smear-ripened cheese.</title>
        <authorList>
            <consortium name="US DOE Joint Genome Institute (JGI-PGF)"/>
            <person name="Walter F."/>
            <person name="Albersmeier A."/>
            <person name="Kalinowski J."/>
            <person name="Ruckert C."/>
        </authorList>
    </citation>
    <scope>NUCLEOTIDE SEQUENCE</scope>
    <source>
        <strain evidence="4">JCM 4122</strain>
    </source>
</reference>
<keyword evidence="5" id="KW-1185">Reference proteome</keyword>
<keyword evidence="1" id="KW-0596">Phosphopantetheine</keyword>
<dbReference type="InterPro" id="IPR036736">
    <property type="entry name" value="ACP-like_sf"/>
</dbReference>
<dbReference type="PROSITE" id="PS50075">
    <property type="entry name" value="CARRIER"/>
    <property type="match status" value="1"/>
</dbReference>
<evidence type="ECO:0000313" key="4">
    <source>
        <dbReference type="EMBL" id="GHF79057.1"/>
    </source>
</evidence>
<name>A0A919BC81_STRFL</name>
<evidence type="ECO:0000259" key="3">
    <source>
        <dbReference type="PROSITE" id="PS50075"/>
    </source>
</evidence>
<accession>A0A919BC81</accession>
<dbReference type="InterPro" id="IPR006162">
    <property type="entry name" value="Ppantetheine_attach_site"/>
</dbReference>
<dbReference type="RefSeq" id="WP_150235443.1">
    <property type="nucleotide sequence ID" value="NZ_BNBE01000001.1"/>
</dbReference>
<gene>
    <name evidence="4" type="ORF">GCM10017667_03140</name>
</gene>